<dbReference type="InterPro" id="IPR003811">
    <property type="entry name" value="G3P_acylTferase_PlsY"/>
</dbReference>
<feature type="transmembrane region" description="Helical" evidence="10">
    <location>
        <begin position="51"/>
        <end position="70"/>
    </location>
</feature>
<evidence type="ECO:0000256" key="8">
    <source>
        <dbReference type="ARBA" id="ARBA00023209"/>
    </source>
</evidence>
<organism evidence="11 12">
    <name type="scientific">Sulfuriroseicoccus oceanibius</name>
    <dbReference type="NCBI Taxonomy" id="2707525"/>
    <lineage>
        <taxon>Bacteria</taxon>
        <taxon>Pseudomonadati</taxon>
        <taxon>Verrucomicrobiota</taxon>
        <taxon>Verrucomicrobiia</taxon>
        <taxon>Verrucomicrobiales</taxon>
        <taxon>Verrucomicrobiaceae</taxon>
        <taxon>Sulfuriroseicoccus</taxon>
    </lineage>
</organism>
<dbReference type="Pfam" id="PF02660">
    <property type="entry name" value="G3P_acyltransf"/>
    <property type="match status" value="1"/>
</dbReference>
<dbReference type="RefSeq" id="WP_164365169.1">
    <property type="nucleotide sequence ID" value="NZ_CP066776.1"/>
</dbReference>
<evidence type="ECO:0000313" key="12">
    <source>
        <dbReference type="Proteomes" id="UP000475117"/>
    </source>
</evidence>
<keyword evidence="6 10" id="KW-0443">Lipid metabolism</keyword>
<dbReference type="EC" id="2.3.1.275" evidence="10"/>
<keyword evidence="4 10" id="KW-0812">Transmembrane</keyword>
<feature type="transmembrane region" description="Helical" evidence="10">
    <location>
        <begin position="109"/>
        <end position="133"/>
    </location>
</feature>
<keyword evidence="5 10" id="KW-1133">Transmembrane helix</keyword>
<comment type="subunit">
    <text evidence="10">Probably interacts with PlsX.</text>
</comment>
<dbReference type="SMART" id="SM01207">
    <property type="entry name" value="G3P_acyltransf"/>
    <property type="match status" value="1"/>
</dbReference>
<keyword evidence="2 10" id="KW-0444">Lipid biosynthesis</keyword>
<dbReference type="PANTHER" id="PTHR30309:SF0">
    <property type="entry name" value="GLYCEROL-3-PHOSPHATE ACYLTRANSFERASE-RELATED"/>
    <property type="match status" value="1"/>
</dbReference>
<dbReference type="GO" id="GO:0008654">
    <property type="term" value="P:phospholipid biosynthetic process"/>
    <property type="evidence" value="ECO:0007669"/>
    <property type="project" value="UniProtKB-UniRule"/>
</dbReference>
<evidence type="ECO:0000256" key="6">
    <source>
        <dbReference type="ARBA" id="ARBA00023098"/>
    </source>
</evidence>
<keyword evidence="8 10" id="KW-0594">Phospholipid biosynthesis</keyword>
<dbReference type="GO" id="GO:0043772">
    <property type="term" value="F:acyl-phosphate glycerol-3-phosphate acyltransferase activity"/>
    <property type="evidence" value="ECO:0007669"/>
    <property type="project" value="UniProtKB-UniRule"/>
</dbReference>
<evidence type="ECO:0000313" key="11">
    <source>
        <dbReference type="EMBL" id="QQL44769.1"/>
    </source>
</evidence>
<comment type="similarity">
    <text evidence="10">Belongs to the PlsY family.</text>
</comment>
<dbReference type="HAMAP" id="MF_01043">
    <property type="entry name" value="PlsY"/>
    <property type="match status" value="1"/>
</dbReference>
<protein>
    <recommendedName>
        <fullName evidence="10">Glycerol-3-phosphate acyltransferase</fullName>
    </recommendedName>
    <alternativeName>
        <fullName evidence="10">Acyl-PO4 G3P acyltransferase</fullName>
    </alternativeName>
    <alternativeName>
        <fullName evidence="10">Acyl-phosphate--glycerol-3-phosphate acyltransferase</fullName>
    </alternativeName>
    <alternativeName>
        <fullName evidence="10">G3P acyltransferase</fullName>
        <shortName evidence="10">GPAT</shortName>
        <ecNumber evidence="10">2.3.1.275</ecNumber>
    </alternativeName>
    <alternativeName>
        <fullName evidence="10">Lysophosphatidic acid synthase</fullName>
        <shortName evidence="10">LPA synthase</shortName>
    </alternativeName>
</protein>
<proteinExistence type="inferred from homology"/>
<sequence length="208" mass="22446">MHPAFFPIIGFLAGSIPFGFFIAKSQGIDIRQHGSGNIGATNVLRVVGKKFGITCFILDALKGLLPVILVQQLLGDVPQRDAWIVGTGLATILGHNYTPWLGFKGGKGIATSAGVLIALFPIALLVGLAAWLLFFYTTRYVSLASIVAALAIPITEVVRSVMAGEWRIPHLVFSVLIGFLAVWRHRSNIKKLIAGEENRFVPKSKRGA</sequence>
<dbReference type="Proteomes" id="UP000475117">
    <property type="component" value="Chromosome"/>
</dbReference>
<evidence type="ECO:0000256" key="5">
    <source>
        <dbReference type="ARBA" id="ARBA00022989"/>
    </source>
</evidence>
<evidence type="ECO:0000256" key="3">
    <source>
        <dbReference type="ARBA" id="ARBA00022679"/>
    </source>
</evidence>
<comment type="pathway">
    <text evidence="10">Lipid metabolism; phospholipid metabolism.</text>
</comment>
<comment type="catalytic activity">
    <reaction evidence="10">
        <text>an acyl phosphate + sn-glycerol 3-phosphate = a 1-acyl-sn-glycero-3-phosphate + phosphate</text>
        <dbReference type="Rhea" id="RHEA:34075"/>
        <dbReference type="ChEBI" id="CHEBI:43474"/>
        <dbReference type="ChEBI" id="CHEBI:57597"/>
        <dbReference type="ChEBI" id="CHEBI:57970"/>
        <dbReference type="ChEBI" id="CHEBI:59918"/>
        <dbReference type="EC" id="2.3.1.275"/>
    </reaction>
</comment>
<keyword evidence="1 10" id="KW-1003">Cell membrane</keyword>
<evidence type="ECO:0000256" key="2">
    <source>
        <dbReference type="ARBA" id="ARBA00022516"/>
    </source>
</evidence>
<dbReference type="AlphaFoldDB" id="A0A6B3L6A0"/>
<reference evidence="11 12" key="1">
    <citation type="submission" date="2020-12" db="EMBL/GenBank/DDBJ databases">
        <title>Sulforoseuscoccus oceanibium gen. nov., sp. nov., a representative of the phylum Verrucomicrobia with special cytoplasmic membrane, and proposal of Sulforoseuscoccusaceae fam. nov.</title>
        <authorList>
            <person name="Xi F."/>
        </authorList>
    </citation>
    <scope>NUCLEOTIDE SEQUENCE [LARGE SCALE GENOMIC DNA]</scope>
    <source>
        <strain evidence="11 12">T37</strain>
    </source>
</reference>
<evidence type="ECO:0000256" key="10">
    <source>
        <dbReference type="HAMAP-Rule" id="MF_01043"/>
    </source>
</evidence>
<dbReference type="NCBIfam" id="TIGR00023">
    <property type="entry name" value="glycerol-3-phosphate 1-O-acyltransferase PlsY"/>
    <property type="match status" value="1"/>
</dbReference>
<gene>
    <name evidence="10 11" type="primary">plsY</name>
    <name evidence="11" type="ORF">G3M56_012945</name>
</gene>
<evidence type="ECO:0000256" key="4">
    <source>
        <dbReference type="ARBA" id="ARBA00022692"/>
    </source>
</evidence>
<keyword evidence="3 10" id="KW-0808">Transferase</keyword>
<feature type="transmembrane region" description="Helical" evidence="10">
    <location>
        <begin position="140"/>
        <end position="160"/>
    </location>
</feature>
<dbReference type="PANTHER" id="PTHR30309">
    <property type="entry name" value="INNER MEMBRANE PROTEIN YGIH"/>
    <property type="match status" value="1"/>
</dbReference>
<keyword evidence="11" id="KW-0012">Acyltransferase</keyword>
<dbReference type="EMBL" id="CP066776">
    <property type="protein sequence ID" value="QQL44769.1"/>
    <property type="molecule type" value="Genomic_DNA"/>
</dbReference>
<keyword evidence="9 10" id="KW-1208">Phospholipid metabolism</keyword>
<evidence type="ECO:0000256" key="9">
    <source>
        <dbReference type="ARBA" id="ARBA00023264"/>
    </source>
</evidence>
<feature type="transmembrane region" description="Helical" evidence="10">
    <location>
        <begin position="166"/>
        <end position="183"/>
    </location>
</feature>
<accession>A0A6B3L6A0</accession>
<comment type="function">
    <text evidence="10">Catalyzes the transfer of an acyl group from acyl-phosphate (acyl-PO(4)) to glycerol-3-phosphate (G3P) to form lysophosphatidic acid (LPA). This enzyme utilizes acyl-phosphate as fatty acyl donor, but not acyl-CoA or acyl-ACP.</text>
</comment>
<dbReference type="UniPathway" id="UPA00085"/>
<keyword evidence="12" id="KW-1185">Reference proteome</keyword>
<evidence type="ECO:0000256" key="1">
    <source>
        <dbReference type="ARBA" id="ARBA00022475"/>
    </source>
</evidence>
<comment type="subcellular location">
    <subcellularLocation>
        <location evidence="10">Cell membrane</location>
        <topology evidence="10">Multi-pass membrane protein</topology>
    </subcellularLocation>
</comment>
<evidence type="ECO:0000256" key="7">
    <source>
        <dbReference type="ARBA" id="ARBA00023136"/>
    </source>
</evidence>
<keyword evidence="7 10" id="KW-0472">Membrane</keyword>
<dbReference type="KEGG" id="soa:G3M56_012945"/>
<name>A0A6B3L6A0_9BACT</name>
<dbReference type="GO" id="GO:0005886">
    <property type="term" value="C:plasma membrane"/>
    <property type="evidence" value="ECO:0007669"/>
    <property type="project" value="UniProtKB-SubCell"/>
</dbReference>